<dbReference type="AlphaFoldDB" id="D2UYM1"/>
<name>D2UYM1_NAEGR</name>
<accession>D2UYM1</accession>
<reference evidence="1 2" key="1">
    <citation type="journal article" date="2010" name="Cell">
        <title>The genome of Naegleria gruberi illuminates early eukaryotic versatility.</title>
        <authorList>
            <person name="Fritz-Laylin L.K."/>
            <person name="Prochnik S.E."/>
            <person name="Ginger M.L."/>
            <person name="Dacks J.B."/>
            <person name="Carpenter M.L."/>
            <person name="Field M.C."/>
            <person name="Kuo A."/>
            <person name="Paredez A."/>
            <person name="Chapman J."/>
            <person name="Pham J."/>
            <person name="Shu S."/>
            <person name="Neupane R."/>
            <person name="Cipriano M."/>
            <person name="Mancuso J."/>
            <person name="Tu H."/>
            <person name="Salamov A."/>
            <person name="Lindquist E."/>
            <person name="Shapiro H."/>
            <person name="Lucas S."/>
            <person name="Grigoriev I.V."/>
            <person name="Cande W.Z."/>
            <person name="Fulton C."/>
            <person name="Rokhsar D.S."/>
            <person name="Dawson S.C."/>
        </authorList>
    </citation>
    <scope>NUCLEOTIDE SEQUENCE [LARGE SCALE GENOMIC DNA]</scope>
    <source>
        <strain evidence="1 2">NEG-M</strain>
    </source>
</reference>
<dbReference type="VEuPathDB" id="AmoebaDB:NAEGRDRAFT_56534"/>
<keyword evidence="2" id="KW-1185">Reference proteome</keyword>
<dbReference type="InParanoid" id="D2UYM1"/>
<dbReference type="OrthoDB" id="10258518at2759"/>
<dbReference type="EMBL" id="GG738845">
    <property type="protein sequence ID" value="EFC50497.1"/>
    <property type="molecule type" value="Genomic_DNA"/>
</dbReference>
<evidence type="ECO:0000313" key="1">
    <source>
        <dbReference type="EMBL" id="EFC50497.1"/>
    </source>
</evidence>
<protein>
    <submittedName>
        <fullName evidence="1">Predicted protein</fullName>
    </submittedName>
</protein>
<dbReference type="OMA" id="IGSEREM"/>
<sequence length="372" mass="42093">MFPRVIDNLTVISGLKNNSSDAIRRVIGSDREMFDRLDPETLQIIKHDLEAQKSSIYSSSSKGNNGQEFDREIMSTNDDINQQQQWKRNSALDNEIKKQESFNQRISEIANSNIVNLEEKASGKKGKGLLDEFLVDPSEENVLTTRRAKSTLNVSTSSAENVFDLYARALPELRAELRQKGLKQVGFIKFNKDSNKAVENLRLTSKENFKHDAFNPLALEDPSLRVLAPKQWKGSLPSPAKDDIIQSAINGLKTHFELNNNFLVQGDPISYDFMVSQENTESKALDTLTIQLVITLTHADTSRTLTQTKKIFKFNEDSPFEIVKPLQTLNLNTKYMDLGSYQLFAQVFLFLPNSTHSSILSSHGPFDIFLTR</sequence>
<dbReference type="Proteomes" id="UP000006671">
    <property type="component" value="Unassembled WGS sequence"/>
</dbReference>
<gene>
    <name evidence="1" type="ORF">NAEGRDRAFT_56534</name>
</gene>
<dbReference type="GeneID" id="8859240"/>
<dbReference type="KEGG" id="ngr:NAEGRDRAFT_56534"/>
<evidence type="ECO:0000313" key="2">
    <source>
        <dbReference type="Proteomes" id="UP000006671"/>
    </source>
</evidence>
<organism evidence="2">
    <name type="scientific">Naegleria gruberi</name>
    <name type="common">Amoeba</name>
    <dbReference type="NCBI Taxonomy" id="5762"/>
    <lineage>
        <taxon>Eukaryota</taxon>
        <taxon>Discoba</taxon>
        <taxon>Heterolobosea</taxon>
        <taxon>Tetramitia</taxon>
        <taxon>Eutetramitia</taxon>
        <taxon>Vahlkampfiidae</taxon>
        <taxon>Naegleria</taxon>
    </lineage>
</organism>
<dbReference type="RefSeq" id="XP_002683241.1">
    <property type="nucleotide sequence ID" value="XM_002683195.1"/>
</dbReference>
<proteinExistence type="predicted"/>